<dbReference type="PANTHER" id="PTHR45784:SF3">
    <property type="entry name" value="C-TYPE LECTIN DOMAIN FAMILY 4 MEMBER K-LIKE-RELATED"/>
    <property type="match status" value="1"/>
</dbReference>
<dbReference type="Proteomes" id="UP000261660">
    <property type="component" value="Unplaced"/>
</dbReference>
<dbReference type="InterPro" id="IPR016187">
    <property type="entry name" value="CTDL_fold"/>
</dbReference>
<evidence type="ECO:0000259" key="1">
    <source>
        <dbReference type="PROSITE" id="PS50041"/>
    </source>
</evidence>
<evidence type="ECO:0000313" key="2">
    <source>
        <dbReference type="Ensembl" id="ENSLBEP00000012450.1"/>
    </source>
</evidence>
<dbReference type="InterPro" id="IPR001304">
    <property type="entry name" value="C-type_lectin-like"/>
</dbReference>
<dbReference type="InterPro" id="IPR016186">
    <property type="entry name" value="C-type_lectin-like/link_sf"/>
</dbReference>
<dbReference type="InParanoid" id="A0A3Q3LVD9"/>
<dbReference type="PROSITE" id="PS50041">
    <property type="entry name" value="C_TYPE_LECTIN_2"/>
    <property type="match status" value="1"/>
</dbReference>
<feature type="domain" description="C-type lectin" evidence="1">
    <location>
        <begin position="48"/>
        <end position="136"/>
    </location>
</feature>
<dbReference type="PANTHER" id="PTHR45784">
    <property type="entry name" value="C-TYPE LECTIN DOMAIN FAMILY 20 MEMBER A-RELATED"/>
    <property type="match status" value="1"/>
</dbReference>
<dbReference type="Ensembl" id="ENSLBET00000013086.1">
    <property type="protein sequence ID" value="ENSLBEP00000012450.1"/>
    <property type="gene ID" value="ENSLBEG00000009546.1"/>
</dbReference>
<evidence type="ECO:0000313" key="3">
    <source>
        <dbReference type="Proteomes" id="UP000261660"/>
    </source>
</evidence>
<dbReference type="GeneTree" id="ENSGT01090000260162"/>
<reference evidence="2" key="2">
    <citation type="submission" date="2025-09" db="UniProtKB">
        <authorList>
            <consortium name="Ensembl"/>
        </authorList>
    </citation>
    <scope>IDENTIFICATION</scope>
</reference>
<dbReference type="AlphaFoldDB" id="A0A3Q3LVD9"/>
<name>A0A3Q3LVD9_9LABR</name>
<dbReference type="Gene3D" id="3.10.100.10">
    <property type="entry name" value="Mannose-Binding Protein A, subunit A"/>
    <property type="match status" value="1"/>
</dbReference>
<dbReference type="SUPFAM" id="SSF56436">
    <property type="entry name" value="C-type lectin-like"/>
    <property type="match status" value="1"/>
</dbReference>
<keyword evidence="3" id="KW-1185">Reference proteome</keyword>
<sequence>MCRELLRGREAETVDASRISFLAAFLPRDLLSFMTGLFFLPVCFPRRYILVREALNWTEAQRYCREKFIDLASVSSEQESERLREATEEHDEDHLWIGLYDDIDSWRWSLEEEGYYGEGEAEFRKWGGLEPNNFRGVSGFRGYTLEKLRCEHVVDREVSGTGFIQYRILHV</sequence>
<reference evidence="2" key="1">
    <citation type="submission" date="2025-08" db="UniProtKB">
        <authorList>
            <consortium name="Ensembl"/>
        </authorList>
    </citation>
    <scope>IDENTIFICATION</scope>
</reference>
<proteinExistence type="predicted"/>
<accession>A0A3Q3LVD9</accession>
<dbReference type="Pfam" id="PF00059">
    <property type="entry name" value="Lectin_C"/>
    <property type="match status" value="1"/>
</dbReference>
<protein>
    <recommendedName>
        <fullName evidence="1">C-type lectin domain-containing protein</fullName>
    </recommendedName>
</protein>
<organism evidence="2 3">
    <name type="scientific">Labrus bergylta</name>
    <name type="common">ballan wrasse</name>
    <dbReference type="NCBI Taxonomy" id="56723"/>
    <lineage>
        <taxon>Eukaryota</taxon>
        <taxon>Metazoa</taxon>
        <taxon>Chordata</taxon>
        <taxon>Craniata</taxon>
        <taxon>Vertebrata</taxon>
        <taxon>Euteleostomi</taxon>
        <taxon>Actinopterygii</taxon>
        <taxon>Neopterygii</taxon>
        <taxon>Teleostei</taxon>
        <taxon>Neoteleostei</taxon>
        <taxon>Acanthomorphata</taxon>
        <taxon>Eupercaria</taxon>
        <taxon>Labriformes</taxon>
        <taxon>Labridae</taxon>
        <taxon>Labrus</taxon>
    </lineage>
</organism>